<dbReference type="STRING" id="1675527.AIOL_000819"/>
<organism evidence="1 2">
    <name type="scientific">Candidatus Rhodobacter oscarellae</name>
    <dbReference type="NCBI Taxonomy" id="1675527"/>
    <lineage>
        <taxon>Bacteria</taxon>
        <taxon>Pseudomonadati</taxon>
        <taxon>Pseudomonadota</taxon>
        <taxon>Alphaproteobacteria</taxon>
        <taxon>Rhodobacterales</taxon>
        <taxon>Rhodobacter group</taxon>
        <taxon>Rhodobacter</taxon>
    </lineage>
</organism>
<sequence length="50" mass="5660">MQKEFRWMSAMKKEAATAKVELPWARGARREAFIAKRKAAQASAHQSARA</sequence>
<accession>A0A0J9ED68</accession>
<gene>
    <name evidence="1" type="ORF">AIOL_000819</name>
</gene>
<dbReference type="Proteomes" id="UP000037178">
    <property type="component" value="Unassembled WGS sequence"/>
</dbReference>
<reference evidence="1 2" key="1">
    <citation type="submission" date="2015-06" db="EMBL/GenBank/DDBJ databases">
        <title>Draft genome sequence of an Alphaproteobacteria species associated to the Mediterranean sponge Oscarella lobularis.</title>
        <authorList>
            <person name="Jourda C."/>
            <person name="Santini S."/>
            <person name="Claverie J.-M."/>
        </authorList>
    </citation>
    <scope>NUCLEOTIDE SEQUENCE [LARGE SCALE GENOMIC DNA]</scope>
    <source>
        <strain evidence="1">IGS</strain>
    </source>
</reference>
<dbReference type="RefSeq" id="WP_160314402.1">
    <property type="nucleotide sequence ID" value="NZ_LFTY01000001.1"/>
</dbReference>
<dbReference type="OrthoDB" id="7873492at2"/>
<keyword evidence="2" id="KW-1185">Reference proteome</keyword>
<comment type="caution">
    <text evidence="1">The sequence shown here is derived from an EMBL/GenBank/DDBJ whole genome shotgun (WGS) entry which is preliminary data.</text>
</comment>
<dbReference type="EMBL" id="LFTY01000001">
    <property type="protein sequence ID" value="KMW60655.1"/>
    <property type="molecule type" value="Genomic_DNA"/>
</dbReference>
<evidence type="ECO:0000313" key="1">
    <source>
        <dbReference type="EMBL" id="KMW60655.1"/>
    </source>
</evidence>
<evidence type="ECO:0000313" key="2">
    <source>
        <dbReference type="Proteomes" id="UP000037178"/>
    </source>
</evidence>
<protein>
    <submittedName>
        <fullName evidence="1">Uncharacterized protein</fullName>
    </submittedName>
</protein>
<dbReference type="PATRIC" id="fig|1675527.3.peg.876"/>
<proteinExistence type="predicted"/>
<dbReference type="AlphaFoldDB" id="A0A0J9ED68"/>
<name>A0A0J9ED68_9RHOB</name>